<comment type="catalytic activity">
    <reaction evidence="1 10">
        <text>a myo-inositol phosphate + H2O = myo-inositol + phosphate</text>
        <dbReference type="Rhea" id="RHEA:24056"/>
        <dbReference type="ChEBI" id="CHEBI:15377"/>
        <dbReference type="ChEBI" id="CHEBI:17268"/>
        <dbReference type="ChEBI" id="CHEBI:43474"/>
        <dbReference type="ChEBI" id="CHEBI:84139"/>
        <dbReference type="EC" id="3.1.3.25"/>
    </reaction>
</comment>
<evidence type="ECO:0000256" key="1">
    <source>
        <dbReference type="ARBA" id="ARBA00001033"/>
    </source>
</evidence>
<dbReference type="AlphaFoldDB" id="A0A2C9DAA5"/>
<evidence type="ECO:0000313" key="12">
    <source>
        <dbReference type="Proteomes" id="UP000223606"/>
    </source>
</evidence>
<dbReference type="Proteomes" id="UP000223606">
    <property type="component" value="Chromosome 1"/>
</dbReference>
<dbReference type="RefSeq" id="WP_099557486.1">
    <property type="nucleotide sequence ID" value="NZ_LT960614.1"/>
</dbReference>
<keyword evidence="6 9" id="KW-0479">Metal-binding</keyword>
<dbReference type="InterPro" id="IPR000760">
    <property type="entry name" value="Inositol_monophosphatase-like"/>
</dbReference>
<protein>
    <recommendedName>
        <fullName evidence="5 10">Inositol-1-monophosphatase</fullName>
        <ecNumber evidence="4 10">3.1.3.25</ecNumber>
    </recommendedName>
</protein>
<feature type="binding site" evidence="9">
    <location>
        <position position="69"/>
    </location>
    <ligand>
        <name>Mg(2+)</name>
        <dbReference type="ChEBI" id="CHEBI:18420"/>
        <label>1</label>
        <note>catalytic</note>
    </ligand>
</feature>
<dbReference type="PRINTS" id="PR01959">
    <property type="entry name" value="SBIMPHPHTASE"/>
</dbReference>
<name>A0A2C9DAA5_9HYPH</name>
<dbReference type="GO" id="GO:0008934">
    <property type="term" value="F:inositol monophosphate 1-phosphatase activity"/>
    <property type="evidence" value="ECO:0007669"/>
    <property type="project" value="InterPro"/>
</dbReference>
<dbReference type="OrthoDB" id="9785695at2"/>
<dbReference type="InterPro" id="IPR033942">
    <property type="entry name" value="IMPase"/>
</dbReference>
<dbReference type="PROSITE" id="PS00629">
    <property type="entry name" value="IMP_1"/>
    <property type="match status" value="1"/>
</dbReference>
<dbReference type="SUPFAM" id="SSF56655">
    <property type="entry name" value="Carbohydrate phosphatase"/>
    <property type="match status" value="1"/>
</dbReference>
<feature type="binding site" evidence="9">
    <location>
        <position position="89"/>
    </location>
    <ligand>
        <name>Mg(2+)</name>
        <dbReference type="ChEBI" id="CHEBI:18420"/>
        <label>1</label>
        <note>catalytic</note>
    </ligand>
</feature>
<accession>A0A2C9DAA5</accession>
<feature type="binding site" evidence="9">
    <location>
        <position position="88"/>
    </location>
    <ligand>
        <name>Mg(2+)</name>
        <dbReference type="ChEBI" id="CHEBI:18420"/>
        <label>1</label>
        <note>catalytic</note>
    </ligand>
</feature>
<evidence type="ECO:0000256" key="9">
    <source>
        <dbReference type="PIRSR" id="PIRSR600760-2"/>
    </source>
</evidence>
<evidence type="ECO:0000256" key="6">
    <source>
        <dbReference type="ARBA" id="ARBA00022723"/>
    </source>
</evidence>
<sequence>MARSALMTVMIQAVRKAGRNLARDYGEVENLQVSMKGPGNFVSAADRKTEKTMIEELQRVRPGWGILTEESGEIEGTDPSNRWILDPIDGTTNFLHGIPYFGISLALERAGQIVAGVIYNPASDELFSVEKGTGAFLNDRRMRVAARRALADSVIGCAQPNIGYGDHAAHAAQLRQVAANSAGIRCFGASALDLAYVAAGRLDGLWVQGLKPWDCAAGVLMIREAGGFATDFAGRDKAVETGEIVAGNEDIHGALMKLLGGK</sequence>
<dbReference type="GO" id="GO:0046854">
    <property type="term" value="P:phosphatidylinositol phosphate biosynthetic process"/>
    <property type="evidence" value="ECO:0007669"/>
    <property type="project" value="InterPro"/>
</dbReference>
<evidence type="ECO:0000313" key="11">
    <source>
        <dbReference type="EMBL" id="SON57196.1"/>
    </source>
</evidence>
<comment type="cofactor">
    <cofactor evidence="2 9 10">
        <name>Mg(2+)</name>
        <dbReference type="ChEBI" id="CHEBI:18420"/>
    </cofactor>
</comment>
<dbReference type="GO" id="GO:0046872">
    <property type="term" value="F:metal ion binding"/>
    <property type="evidence" value="ECO:0007669"/>
    <property type="project" value="UniProtKB-KW"/>
</dbReference>
<evidence type="ECO:0000256" key="7">
    <source>
        <dbReference type="ARBA" id="ARBA00022801"/>
    </source>
</evidence>
<evidence type="ECO:0000256" key="5">
    <source>
        <dbReference type="ARBA" id="ARBA00019784"/>
    </source>
</evidence>
<dbReference type="EC" id="3.1.3.25" evidence="4 10"/>
<dbReference type="PRINTS" id="PR00377">
    <property type="entry name" value="IMPHPHTASES"/>
</dbReference>
<evidence type="ECO:0000256" key="4">
    <source>
        <dbReference type="ARBA" id="ARBA00013106"/>
    </source>
</evidence>
<dbReference type="InterPro" id="IPR020583">
    <property type="entry name" value="Inositol_monoP_metal-BS"/>
</dbReference>
<dbReference type="PROSITE" id="PS00630">
    <property type="entry name" value="IMP_2"/>
    <property type="match status" value="1"/>
</dbReference>
<gene>
    <name evidence="11" type="primary">suhB_1</name>
    <name evidence="11" type="ORF">HDIA_3655</name>
</gene>
<dbReference type="Pfam" id="PF00459">
    <property type="entry name" value="Inositol_P"/>
    <property type="match status" value="1"/>
</dbReference>
<proteinExistence type="inferred from homology"/>
<feature type="binding site" evidence="9">
    <location>
        <position position="86"/>
    </location>
    <ligand>
        <name>Mg(2+)</name>
        <dbReference type="ChEBI" id="CHEBI:18420"/>
        <label>1</label>
        <note>catalytic</note>
    </ligand>
</feature>
<dbReference type="FunFam" id="3.30.540.10:FF:000003">
    <property type="entry name" value="Inositol-1-monophosphatase"/>
    <property type="match status" value="1"/>
</dbReference>
<dbReference type="InterPro" id="IPR020550">
    <property type="entry name" value="Inositol_monophosphatase_CS"/>
</dbReference>
<dbReference type="Gene3D" id="3.40.190.80">
    <property type="match status" value="1"/>
</dbReference>
<organism evidence="11 12">
    <name type="scientific">Hartmannibacter diazotrophicus</name>
    <dbReference type="NCBI Taxonomy" id="1482074"/>
    <lineage>
        <taxon>Bacteria</taxon>
        <taxon>Pseudomonadati</taxon>
        <taxon>Pseudomonadota</taxon>
        <taxon>Alphaproteobacteria</taxon>
        <taxon>Hyphomicrobiales</taxon>
        <taxon>Pleomorphomonadaceae</taxon>
        <taxon>Hartmannibacter</taxon>
    </lineage>
</organism>
<evidence type="ECO:0000256" key="3">
    <source>
        <dbReference type="ARBA" id="ARBA00009759"/>
    </source>
</evidence>
<dbReference type="PANTHER" id="PTHR20854:SF4">
    <property type="entry name" value="INOSITOL-1-MONOPHOSPHATASE-RELATED"/>
    <property type="match status" value="1"/>
</dbReference>
<dbReference type="GO" id="GO:0007165">
    <property type="term" value="P:signal transduction"/>
    <property type="evidence" value="ECO:0007669"/>
    <property type="project" value="TreeGrafter"/>
</dbReference>
<reference evidence="12" key="1">
    <citation type="submission" date="2017-09" db="EMBL/GenBank/DDBJ databases">
        <title>Genome sequence of Nannocystis excedens DSM 71.</title>
        <authorList>
            <person name="Blom J."/>
        </authorList>
    </citation>
    <scope>NUCLEOTIDE SEQUENCE [LARGE SCALE GENOMIC DNA]</scope>
    <source>
        <strain evidence="12">type strain: E19</strain>
    </source>
</reference>
<comment type="similarity">
    <text evidence="3 10">Belongs to the inositol monophosphatase superfamily.</text>
</comment>
<evidence type="ECO:0000256" key="2">
    <source>
        <dbReference type="ARBA" id="ARBA00001946"/>
    </source>
</evidence>
<keyword evidence="8 9" id="KW-0460">Magnesium</keyword>
<dbReference type="GO" id="GO:0006020">
    <property type="term" value="P:inositol metabolic process"/>
    <property type="evidence" value="ECO:0007669"/>
    <property type="project" value="TreeGrafter"/>
</dbReference>
<dbReference type="KEGG" id="hdi:HDIA_3655"/>
<dbReference type="PANTHER" id="PTHR20854">
    <property type="entry name" value="INOSITOL MONOPHOSPHATASE"/>
    <property type="match status" value="1"/>
</dbReference>
<evidence type="ECO:0000256" key="8">
    <source>
        <dbReference type="ARBA" id="ARBA00022842"/>
    </source>
</evidence>
<feature type="binding site" evidence="9">
    <location>
        <position position="214"/>
    </location>
    <ligand>
        <name>Mg(2+)</name>
        <dbReference type="ChEBI" id="CHEBI:18420"/>
        <label>1</label>
        <note>catalytic</note>
    </ligand>
</feature>
<dbReference type="CDD" id="cd01639">
    <property type="entry name" value="IMPase"/>
    <property type="match status" value="1"/>
</dbReference>
<evidence type="ECO:0000256" key="10">
    <source>
        <dbReference type="RuleBase" id="RU364068"/>
    </source>
</evidence>
<dbReference type="EMBL" id="LT960614">
    <property type="protein sequence ID" value="SON57196.1"/>
    <property type="molecule type" value="Genomic_DNA"/>
</dbReference>
<keyword evidence="12" id="KW-1185">Reference proteome</keyword>
<dbReference type="Gene3D" id="3.30.540.10">
    <property type="entry name" value="Fructose-1,6-Bisphosphatase, subunit A, domain 1"/>
    <property type="match status" value="1"/>
</dbReference>
<dbReference type="InterPro" id="IPR022337">
    <property type="entry name" value="Inositol_monophosphatase_SuhB"/>
</dbReference>
<keyword evidence="7 10" id="KW-0378">Hydrolase</keyword>